<dbReference type="RefSeq" id="XP_062651155.1">
    <property type="nucleotide sequence ID" value="XM_062786231.1"/>
</dbReference>
<sequence>MVRLSRHKSRAHCPPQCNPLDAQHHASSDRLQYANRQPHQTPPHPPFLLSGSLGSSTPHQPVACSELLPISPTAHPGLFSDKTPCSSPALPQTPGSLVGSALALAGRHTQIGNGATVQPDQMPRSVESRRPQISQASSTDTVGRVKPHLAHRTVARGHT</sequence>
<dbReference type="AlphaFoldDB" id="A0AAN6U6X5"/>
<feature type="compositionally biased region" description="Polar residues" evidence="1">
    <location>
        <begin position="131"/>
        <end position="141"/>
    </location>
</feature>
<accession>A0AAN6U6X5</accession>
<evidence type="ECO:0000313" key="2">
    <source>
        <dbReference type="EMBL" id="KAK4127384.1"/>
    </source>
</evidence>
<proteinExistence type="predicted"/>
<protein>
    <submittedName>
        <fullName evidence="2">Uncharacterized protein</fullName>
    </submittedName>
</protein>
<gene>
    <name evidence="2" type="ORF">N657DRAFT_208706</name>
</gene>
<reference evidence="2" key="1">
    <citation type="journal article" date="2023" name="Mol. Phylogenet. Evol.">
        <title>Genome-scale phylogeny and comparative genomics of the fungal order Sordariales.</title>
        <authorList>
            <person name="Hensen N."/>
            <person name="Bonometti L."/>
            <person name="Westerberg I."/>
            <person name="Brannstrom I.O."/>
            <person name="Guillou S."/>
            <person name="Cros-Aarteil S."/>
            <person name="Calhoun S."/>
            <person name="Haridas S."/>
            <person name="Kuo A."/>
            <person name="Mondo S."/>
            <person name="Pangilinan J."/>
            <person name="Riley R."/>
            <person name="LaButti K."/>
            <person name="Andreopoulos B."/>
            <person name="Lipzen A."/>
            <person name="Chen C."/>
            <person name="Yan M."/>
            <person name="Daum C."/>
            <person name="Ng V."/>
            <person name="Clum A."/>
            <person name="Steindorff A."/>
            <person name="Ohm R.A."/>
            <person name="Martin F."/>
            <person name="Silar P."/>
            <person name="Natvig D.O."/>
            <person name="Lalanne C."/>
            <person name="Gautier V."/>
            <person name="Ament-Velasquez S.L."/>
            <person name="Kruys A."/>
            <person name="Hutchinson M.I."/>
            <person name="Powell A.J."/>
            <person name="Barry K."/>
            <person name="Miller A.N."/>
            <person name="Grigoriev I.V."/>
            <person name="Debuchy R."/>
            <person name="Gladieux P."/>
            <person name="Hiltunen Thoren M."/>
            <person name="Johannesson H."/>
        </authorList>
    </citation>
    <scope>NUCLEOTIDE SEQUENCE</scope>
    <source>
        <strain evidence="2">CBS 731.68</strain>
    </source>
</reference>
<reference evidence="2" key="2">
    <citation type="submission" date="2023-05" db="EMBL/GenBank/DDBJ databases">
        <authorList>
            <consortium name="Lawrence Berkeley National Laboratory"/>
            <person name="Steindorff A."/>
            <person name="Hensen N."/>
            <person name="Bonometti L."/>
            <person name="Westerberg I."/>
            <person name="Brannstrom I.O."/>
            <person name="Guillou S."/>
            <person name="Cros-Aarteil S."/>
            <person name="Calhoun S."/>
            <person name="Haridas S."/>
            <person name="Kuo A."/>
            <person name="Mondo S."/>
            <person name="Pangilinan J."/>
            <person name="Riley R."/>
            <person name="Labutti K."/>
            <person name="Andreopoulos B."/>
            <person name="Lipzen A."/>
            <person name="Chen C."/>
            <person name="Yanf M."/>
            <person name="Daum C."/>
            <person name="Ng V."/>
            <person name="Clum A."/>
            <person name="Ohm R."/>
            <person name="Martin F."/>
            <person name="Silar P."/>
            <person name="Natvig D."/>
            <person name="Lalanne C."/>
            <person name="Gautier V."/>
            <person name="Ament-Velasquez S.L."/>
            <person name="Kruys A."/>
            <person name="Hutchinson M.I."/>
            <person name="Powell A.J."/>
            <person name="Barry K."/>
            <person name="Miller A.N."/>
            <person name="Grigoriev I.V."/>
            <person name="Debuchy R."/>
            <person name="Gladieux P."/>
            <person name="Thoren M.H."/>
            <person name="Johannesson H."/>
        </authorList>
    </citation>
    <scope>NUCLEOTIDE SEQUENCE</scope>
    <source>
        <strain evidence="2">CBS 731.68</strain>
    </source>
</reference>
<name>A0AAN6U6X5_9PEZI</name>
<evidence type="ECO:0000256" key="1">
    <source>
        <dbReference type="SAM" id="MobiDB-lite"/>
    </source>
</evidence>
<evidence type="ECO:0000313" key="3">
    <source>
        <dbReference type="Proteomes" id="UP001302602"/>
    </source>
</evidence>
<comment type="caution">
    <text evidence="2">The sequence shown here is derived from an EMBL/GenBank/DDBJ whole genome shotgun (WGS) entry which is preliminary data.</text>
</comment>
<dbReference type="EMBL" id="MU853224">
    <property type="protein sequence ID" value="KAK4127384.1"/>
    <property type="molecule type" value="Genomic_DNA"/>
</dbReference>
<keyword evidence="3" id="KW-1185">Reference proteome</keyword>
<feature type="compositionally biased region" description="Basic residues" evidence="1">
    <location>
        <begin position="1"/>
        <end position="11"/>
    </location>
</feature>
<dbReference type="GeneID" id="87822997"/>
<organism evidence="2 3">
    <name type="scientific">Parathielavia appendiculata</name>
    <dbReference type="NCBI Taxonomy" id="2587402"/>
    <lineage>
        <taxon>Eukaryota</taxon>
        <taxon>Fungi</taxon>
        <taxon>Dikarya</taxon>
        <taxon>Ascomycota</taxon>
        <taxon>Pezizomycotina</taxon>
        <taxon>Sordariomycetes</taxon>
        <taxon>Sordariomycetidae</taxon>
        <taxon>Sordariales</taxon>
        <taxon>Chaetomiaceae</taxon>
        <taxon>Parathielavia</taxon>
    </lineage>
</organism>
<feature type="region of interest" description="Disordered" evidence="1">
    <location>
        <begin position="112"/>
        <end position="144"/>
    </location>
</feature>
<dbReference type="Proteomes" id="UP001302602">
    <property type="component" value="Unassembled WGS sequence"/>
</dbReference>
<feature type="region of interest" description="Disordered" evidence="1">
    <location>
        <begin position="1"/>
        <end position="60"/>
    </location>
</feature>